<dbReference type="Proteomes" id="UP000016480">
    <property type="component" value="Unassembled WGS sequence"/>
</dbReference>
<organism evidence="1 2">
    <name type="scientific">Pseudoalteromonas rubra</name>
    <dbReference type="NCBI Taxonomy" id="43658"/>
    <lineage>
        <taxon>Bacteria</taxon>
        <taxon>Pseudomonadati</taxon>
        <taxon>Pseudomonadota</taxon>
        <taxon>Gammaproteobacteria</taxon>
        <taxon>Alteromonadales</taxon>
        <taxon>Pseudoalteromonadaceae</taxon>
        <taxon>Pseudoalteromonas</taxon>
    </lineage>
</organism>
<accession>A0A8T0C1P7</accession>
<sequence>MVEQLIWNFDTKQIQLPRQKDYLPFSTFFQWHFENVFCS</sequence>
<evidence type="ECO:0000313" key="1">
    <source>
        <dbReference type="EMBL" id="KAF7781830.1"/>
    </source>
</evidence>
<dbReference type="EMBL" id="AHCD03000044">
    <property type="protein sequence ID" value="KAF7781830.1"/>
    <property type="molecule type" value="Genomic_DNA"/>
</dbReference>
<gene>
    <name evidence="1" type="ORF">PRUB_b1170</name>
</gene>
<reference evidence="1 2" key="1">
    <citation type="journal article" date="2012" name="J. Bacteriol.">
        <title>Genome sequence of the cycloprodigiosin-producing bacterial strain Pseudoalteromonas rubra ATCC 29570(T).</title>
        <authorList>
            <person name="Xie B.B."/>
            <person name="Shu Y.L."/>
            <person name="Qin Q.L."/>
            <person name="Rong J.C."/>
            <person name="Zhang X.Y."/>
            <person name="Chen X.L."/>
            <person name="Zhou B.C."/>
            <person name="Zhang Y.Z."/>
        </authorList>
    </citation>
    <scope>NUCLEOTIDE SEQUENCE [LARGE SCALE GENOMIC DNA]</scope>
    <source>
        <strain evidence="1 2">DSM 6842</strain>
    </source>
</reference>
<name>A0A8T0C1P7_9GAMM</name>
<protein>
    <submittedName>
        <fullName evidence="1">Uncharacterized protein</fullName>
    </submittedName>
</protein>
<dbReference type="AlphaFoldDB" id="A0A8T0C1P7"/>
<proteinExistence type="predicted"/>
<comment type="caution">
    <text evidence="1">The sequence shown here is derived from an EMBL/GenBank/DDBJ whole genome shotgun (WGS) entry which is preliminary data.</text>
</comment>
<evidence type="ECO:0000313" key="2">
    <source>
        <dbReference type="Proteomes" id="UP000016480"/>
    </source>
</evidence>